<sequence>MADAIVQDVLWVLGQIAQKDHKFAMKVKLLNSTKLFHYLLKQYYNHDNALQSLLMIIKNLANNSSSVQALVKDGIVATFEKTLVYLGHTPHLKLKILLECFKQFTVSRLCCTKFVKVGLVHLLMQTFEKWEKFDGQLTLKIYNCTLNILQHLCHIRSGRKTIKSNDGLQLLYTFCTNCPEDKSYDRLLFRVCGIINQCLEKKELPVPEMSPARLYPRQSGTKENIT</sequence>
<protein>
    <submittedName>
        <fullName evidence="2">Cytosolic carboxypeptidase 1-like isoform X1</fullName>
    </submittedName>
</protein>
<accession>A0AAJ7FPQ5</accession>
<name>A0AAJ7FPQ5_CEPCN</name>
<organism evidence="1 2">
    <name type="scientific">Cephus cinctus</name>
    <name type="common">Wheat stem sawfly</name>
    <dbReference type="NCBI Taxonomy" id="211228"/>
    <lineage>
        <taxon>Eukaryota</taxon>
        <taxon>Metazoa</taxon>
        <taxon>Ecdysozoa</taxon>
        <taxon>Arthropoda</taxon>
        <taxon>Hexapoda</taxon>
        <taxon>Insecta</taxon>
        <taxon>Pterygota</taxon>
        <taxon>Neoptera</taxon>
        <taxon>Endopterygota</taxon>
        <taxon>Hymenoptera</taxon>
        <taxon>Cephoidea</taxon>
        <taxon>Cephidae</taxon>
        <taxon>Cephus</taxon>
    </lineage>
</organism>
<evidence type="ECO:0000313" key="1">
    <source>
        <dbReference type="Proteomes" id="UP000694920"/>
    </source>
</evidence>
<dbReference type="InterPro" id="IPR011989">
    <property type="entry name" value="ARM-like"/>
</dbReference>
<dbReference type="InterPro" id="IPR016024">
    <property type="entry name" value="ARM-type_fold"/>
</dbReference>
<reference evidence="2" key="1">
    <citation type="submission" date="2025-08" db="UniProtKB">
        <authorList>
            <consortium name="RefSeq"/>
        </authorList>
    </citation>
    <scope>IDENTIFICATION</scope>
</reference>
<dbReference type="Gene3D" id="1.25.10.10">
    <property type="entry name" value="Leucine-rich Repeat Variant"/>
    <property type="match status" value="1"/>
</dbReference>
<dbReference type="AlphaFoldDB" id="A0AAJ7FPQ5"/>
<dbReference type="GeneID" id="107271108"/>
<dbReference type="Pfam" id="PF25571">
    <property type="entry name" value="TPR_CCP1_N"/>
    <property type="match status" value="1"/>
</dbReference>
<proteinExistence type="predicted"/>
<gene>
    <name evidence="2" type="primary">LOC107271108</name>
</gene>
<dbReference type="Proteomes" id="UP000694920">
    <property type="component" value="Unplaced"/>
</dbReference>
<dbReference type="SUPFAM" id="SSF48371">
    <property type="entry name" value="ARM repeat"/>
    <property type="match status" value="1"/>
</dbReference>
<evidence type="ECO:0000313" key="2">
    <source>
        <dbReference type="RefSeq" id="XP_015602211.1"/>
    </source>
</evidence>
<dbReference type="RefSeq" id="XP_015602211.1">
    <property type="nucleotide sequence ID" value="XM_015746725.2"/>
</dbReference>
<dbReference type="KEGG" id="ccin:107271108"/>
<keyword evidence="1" id="KW-1185">Reference proteome</keyword>